<protein>
    <recommendedName>
        <fullName evidence="1">Centromere/kinetochore protein zw10 middle domain-containing protein</fullName>
    </recommendedName>
</protein>
<dbReference type="EMBL" id="JAMKFB020000021">
    <property type="protein sequence ID" value="KAL0162721.1"/>
    <property type="molecule type" value="Genomic_DNA"/>
</dbReference>
<sequence>ELTSVKSFLKTALHLNTGGSKGDESVPHALLPSILQALSIQGELHKKIKL</sequence>
<accession>A0ABD0NNE8</accession>
<dbReference type="AlphaFoldDB" id="A0ABD0NNE8"/>
<dbReference type="InterPro" id="IPR048344">
    <property type="entry name" value="Zw10_middle"/>
</dbReference>
<reference evidence="2 3" key="1">
    <citation type="submission" date="2024-05" db="EMBL/GenBank/DDBJ databases">
        <title>Genome sequencing and assembly of Indian major carp, Cirrhinus mrigala (Hamilton, 1822).</title>
        <authorList>
            <person name="Mohindra V."/>
            <person name="Chowdhury L.M."/>
            <person name="Lal K."/>
            <person name="Jena J.K."/>
        </authorList>
    </citation>
    <scope>NUCLEOTIDE SEQUENCE [LARGE SCALE GENOMIC DNA]</scope>
    <source>
        <strain evidence="2">CM1030</strain>
        <tissue evidence="2">Blood</tissue>
    </source>
</reference>
<dbReference type="Proteomes" id="UP001529510">
    <property type="component" value="Unassembled WGS sequence"/>
</dbReference>
<evidence type="ECO:0000259" key="1">
    <source>
        <dbReference type="Pfam" id="PF20665"/>
    </source>
</evidence>
<organism evidence="2 3">
    <name type="scientific">Cirrhinus mrigala</name>
    <name type="common">Mrigala</name>
    <dbReference type="NCBI Taxonomy" id="683832"/>
    <lineage>
        <taxon>Eukaryota</taxon>
        <taxon>Metazoa</taxon>
        <taxon>Chordata</taxon>
        <taxon>Craniata</taxon>
        <taxon>Vertebrata</taxon>
        <taxon>Euteleostomi</taxon>
        <taxon>Actinopterygii</taxon>
        <taxon>Neopterygii</taxon>
        <taxon>Teleostei</taxon>
        <taxon>Ostariophysi</taxon>
        <taxon>Cypriniformes</taxon>
        <taxon>Cyprinidae</taxon>
        <taxon>Labeoninae</taxon>
        <taxon>Labeonini</taxon>
        <taxon>Cirrhinus</taxon>
    </lineage>
</organism>
<feature type="non-terminal residue" evidence="2">
    <location>
        <position position="1"/>
    </location>
</feature>
<evidence type="ECO:0000313" key="2">
    <source>
        <dbReference type="EMBL" id="KAL0162721.1"/>
    </source>
</evidence>
<name>A0ABD0NNE8_CIRMR</name>
<dbReference type="Pfam" id="PF20665">
    <property type="entry name" value="Zw10_middle"/>
    <property type="match status" value="1"/>
</dbReference>
<proteinExistence type="predicted"/>
<keyword evidence="3" id="KW-1185">Reference proteome</keyword>
<evidence type="ECO:0000313" key="3">
    <source>
        <dbReference type="Proteomes" id="UP001529510"/>
    </source>
</evidence>
<feature type="non-terminal residue" evidence="2">
    <location>
        <position position="50"/>
    </location>
</feature>
<feature type="domain" description="Centromere/kinetochore protein zw10 middle" evidence="1">
    <location>
        <begin position="3"/>
        <end position="49"/>
    </location>
</feature>
<gene>
    <name evidence="2" type="ORF">M9458_042117</name>
</gene>
<comment type="caution">
    <text evidence="2">The sequence shown here is derived from an EMBL/GenBank/DDBJ whole genome shotgun (WGS) entry which is preliminary data.</text>
</comment>